<dbReference type="Proteomes" id="UP000009070">
    <property type="component" value="Segment"/>
</dbReference>
<evidence type="ECO:0000313" key="2">
    <source>
        <dbReference type="Proteomes" id="UP000009070"/>
    </source>
</evidence>
<evidence type="ECO:0000313" key="1">
    <source>
        <dbReference type="EMBL" id="AAQ14735.1"/>
    </source>
</evidence>
<proteinExistence type="predicted"/>
<dbReference type="EMBL" id="AF320576">
    <property type="protein sequence ID" value="AAQ14735.1"/>
    <property type="molecule type" value="Genomic_DNA"/>
</dbReference>
<accession>Q6KG75</accession>
<keyword evidence="2" id="KW-1185">Reference proteome</keyword>
<name>Q6KG75_BPFO1</name>
<sequence>MMVSMIHLNQQLNHIVVLITKTSGEKSMGGKVIVSGEPSKSRRRVGYGKGEIMVLSFNSALLGTYKVKTELLDEWRKYTNSLFGNVGMEALAEIEKAGTFEVVGKGHYTMFYKTNLNVGDSIVGVTEEELKTFCEKIERDTKWDSGTVLNQK</sequence>
<organism evidence="1 2">
    <name type="scientific">Salmonella phage Felix O1 (isolate Felix O1-VT1)</name>
    <name type="common">Bacteriophage Felix O1</name>
    <dbReference type="NCBI Taxonomy" id="1283336"/>
    <lineage>
        <taxon>Viruses</taxon>
        <taxon>Duplodnaviria</taxon>
        <taxon>Heunggongvirae</taxon>
        <taxon>Uroviricota</taxon>
        <taxon>Caudoviricetes</taxon>
        <taxon>Andersonviridae</taxon>
        <taxon>Ounavirinae</taxon>
        <taxon>Felixounavirus</taxon>
        <taxon>Felixounavirus felixO1</taxon>
    </lineage>
</organism>
<organismHost>
    <name type="scientific">Salmonella</name>
    <dbReference type="NCBI Taxonomy" id="590"/>
</organismHost>
<reference evidence="1 2" key="1">
    <citation type="submission" date="2000-11" db="EMBL/GenBank/DDBJ databases">
        <title>Bacteriophage Felix O1: Genetic Characterization.</title>
        <authorList>
            <person name="Sriranganathan N."/>
            <person name="Whichard J.M."/>
            <person name="Pierson F.W."/>
            <person name="Kapur V."/>
            <person name="Weigt L.A."/>
        </authorList>
    </citation>
    <scope>NUCLEOTIDE SEQUENCE [LARGE SCALE GENOMIC DNA]</scope>
    <source>
        <strain evidence="1">Felix O1-VT1</strain>
    </source>
</reference>
<protein>
    <submittedName>
        <fullName evidence="1">Uncharacterized protein</fullName>
    </submittedName>
</protein>